<gene>
    <name evidence="2" type="ORF">F7725_015186</name>
</gene>
<keyword evidence="1" id="KW-0285">Flavoprotein</keyword>
<dbReference type="OrthoDB" id="1856718at2759"/>
<evidence type="ECO:0000313" key="3">
    <source>
        <dbReference type="Proteomes" id="UP000518266"/>
    </source>
</evidence>
<dbReference type="SUPFAM" id="SSF52343">
    <property type="entry name" value="Ferredoxin reductase-like, C-terminal NADP-linked domain"/>
    <property type="match status" value="1"/>
</dbReference>
<dbReference type="PANTHER" id="PTHR19384">
    <property type="entry name" value="NITRIC OXIDE SYNTHASE-RELATED"/>
    <property type="match status" value="1"/>
</dbReference>
<dbReference type="GO" id="GO:0010181">
    <property type="term" value="F:FMN binding"/>
    <property type="evidence" value="ECO:0007669"/>
    <property type="project" value="TreeGrafter"/>
</dbReference>
<proteinExistence type="predicted"/>
<dbReference type="GO" id="GO:0050660">
    <property type="term" value="F:flavin adenine dinucleotide binding"/>
    <property type="evidence" value="ECO:0007669"/>
    <property type="project" value="TreeGrafter"/>
</dbReference>
<dbReference type="GO" id="GO:0016491">
    <property type="term" value="F:oxidoreductase activity"/>
    <property type="evidence" value="ECO:0007669"/>
    <property type="project" value="TreeGrafter"/>
</dbReference>
<comment type="caution">
    <text evidence="2">The sequence shown here is derived from an EMBL/GenBank/DDBJ whole genome shotgun (WGS) entry which is preliminary data.</text>
</comment>
<dbReference type="Proteomes" id="UP000518266">
    <property type="component" value="Unassembled WGS sequence"/>
</dbReference>
<protein>
    <submittedName>
        <fullName evidence="2">Uncharacterized protein</fullName>
    </submittedName>
</protein>
<dbReference type="Gene3D" id="3.40.50.80">
    <property type="entry name" value="Nucleotide-binding domain of ferredoxin-NADP reductase (FNR) module"/>
    <property type="match status" value="1"/>
</dbReference>
<evidence type="ECO:0000256" key="1">
    <source>
        <dbReference type="ARBA" id="ARBA00022630"/>
    </source>
</evidence>
<accession>A0A7J5YIS5</accession>
<keyword evidence="3" id="KW-1185">Reference proteome</keyword>
<sequence>MVGPGPDWLLSARPYRRGSLRENTEEKVYVQQRVRENAELLWDLIANRSACFYIAGNAKDMPSSVCDALKEVFQQGGSVLRGGRADAGHHGEYGSIPERDLVLKTSPQNHPSSASIQTVLHRTVNDVQVSAHAAVHIVGNHALVRHIVLDDDQAVWPQGFLTTLQEIHQVVVCQGKDYL</sequence>
<reference evidence="2 3" key="1">
    <citation type="submission" date="2020-03" db="EMBL/GenBank/DDBJ databases">
        <title>Dissostichus mawsoni Genome sequencing and assembly.</title>
        <authorList>
            <person name="Park H."/>
        </authorList>
    </citation>
    <scope>NUCLEOTIDE SEQUENCE [LARGE SCALE GENOMIC DNA]</scope>
    <source>
        <strain evidence="2">DM0001</strain>
        <tissue evidence="2">Muscle</tissue>
    </source>
</reference>
<organism evidence="2 3">
    <name type="scientific">Dissostichus mawsoni</name>
    <name type="common">Antarctic cod</name>
    <dbReference type="NCBI Taxonomy" id="36200"/>
    <lineage>
        <taxon>Eukaryota</taxon>
        <taxon>Metazoa</taxon>
        <taxon>Chordata</taxon>
        <taxon>Craniata</taxon>
        <taxon>Vertebrata</taxon>
        <taxon>Euteleostomi</taxon>
        <taxon>Actinopterygii</taxon>
        <taxon>Neopterygii</taxon>
        <taxon>Teleostei</taxon>
        <taxon>Neoteleostei</taxon>
        <taxon>Acanthomorphata</taxon>
        <taxon>Eupercaria</taxon>
        <taxon>Perciformes</taxon>
        <taxon>Notothenioidei</taxon>
        <taxon>Nototheniidae</taxon>
        <taxon>Dissostichus</taxon>
    </lineage>
</organism>
<dbReference type="InterPro" id="IPR039261">
    <property type="entry name" value="FNR_nucleotide-bd"/>
</dbReference>
<name>A0A7J5YIS5_DISMA</name>
<dbReference type="AlphaFoldDB" id="A0A7J5YIS5"/>
<dbReference type="PANTHER" id="PTHR19384:SF10">
    <property type="entry name" value="NADPH-DEPENDENT DIFLAVIN OXIDOREDUCTASE 1"/>
    <property type="match status" value="1"/>
</dbReference>
<dbReference type="EMBL" id="JAAKFY010000012">
    <property type="protein sequence ID" value="KAF3848689.1"/>
    <property type="molecule type" value="Genomic_DNA"/>
</dbReference>
<dbReference type="GO" id="GO:0005829">
    <property type="term" value="C:cytosol"/>
    <property type="evidence" value="ECO:0007669"/>
    <property type="project" value="TreeGrafter"/>
</dbReference>
<evidence type="ECO:0000313" key="2">
    <source>
        <dbReference type="EMBL" id="KAF3848689.1"/>
    </source>
</evidence>